<evidence type="ECO:0000256" key="2">
    <source>
        <dbReference type="ARBA" id="ARBA00022490"/>
    </source>
</evidence>
<name>A0A975GPM6_9BACT</name>
<keyword evidence="3 6" id="KW-0489">Methyltransferase</keyword>
<dbReference type="Proteomes" id="UP000663722">
    <property type="component" value="Chromosome"/>
</dbReference>
<dbReference type="Pfam" id="PF06325">
    <property type="entry name" value="PrmA"/>
    <property type="match status" value="1"/>
</dbReference>
<dbReference type="HAMAP" id="MF_00735">
    <property type="entry name" value="Methyltr_PrmA"/>
    <property type="match status" value="1"/>
</dbReference>
<evidence type="ECO:0000313" key="8">
    <source>
        <dbReference type="Proteomes" id="UP000663722"/>
    </source>
</evidence>
<reference evidence="7" key="1">
    <citation type="journal article" date="2021" name="Microb. Physiol.">
        <title>Proteogenomic Insights into the Physiology of Marine, Sulfate-Reducing, Filamentous Desulfonema limicola and Desulfonema magnum.</title>
        <authorList>
            <person name="Schnaars V."/>
            <person name="Wohlbrand L."/>
            <person name="Scheve S."/>
            <person name="Hinrichs C."/>
            <person name="Reinhardt R."/>
            <person name="Rabus R."/>
        </authorList>
    </citation>
    <scope>NUCLEOTIDE SEQUENCE</scope>
    <source>
        <strain evidence="7">4be13</strain>
    </source>
</reference>
<dbReference type="GO" id="GO:0005737">
    <property type="term" value="C:cytoplasm"/>
    <property type="evidence" value="ECO:0007669"/>
    <property type="project" value="UniProtKB-SubCell"/>
</dbReference>
<sequence length="315" mass="35526">MKWIEAKVIFDLSSDSRTEGWEHEEKFDLISNVFYDFGLQGVVVESTTPEPPADWADDAEETPEHDAVTGYFPKNEVSEKKCEILEQELIRLKQKNGIITRIVYREIDEEDWAESWKAYFWPEKITKTIVVKPTWREYFPLENEIVLEIDPGMAFGTGTHPTTALCLRMIENYLKPGDSFLDIGTGSGILMVAAAKLGADKVCGSDSDEVAVEVARKNLILNRINTERFGLLTGNLADEVEDQFDLVTANILSQVIVVLLDSVKKTLKKNGIFICSGIIEKNKDTVVEKMKAVGFRILEIQTDQEWVSIAGKVEN</sequence>
<keyword evidence="7" id="KW-0689">Ribosomal protein</keyword>
<dbReference type="CDD" id="cd02440">
    <property type="entry name" value="AdoMet_MTases"/>
    <property type="match status" value="1"/>
</dbReference>
<evidence type="ECO:0000256" key="4">
    <source>
        <dbReference type="ARBA" id="ARBA00022679"/>
    </source>
</evidence>
<comment type="catalytic activity">
    <reaction evidence="6">
        <text>L-lysyl-[protein] + 3 S-adenosyl-L-methionine = N(6),N(6),N(6)-trimethyl-L-lysyl-[protein] + 3 S-adenosyl-L-homocysteine + 3 H(+)</text>
        <dbReference type="Rhea" id="RHEA:54192"/>
        <dbReference type="Rhea" id="RHEA-COMP:9752"/>
        <dbReference type="Rhea" id="RHEA-COMP:13826"/>
        <dbReference type="ChEBI" id="CHEBI:15378"/>
        <dbReference type="ChEBI" id="CHEBI:29969"/>
        <dbReference type="ChEBI" id="CHEBI:57856"/>
        <dbReference type="ChEBI" id="CHEBI:59789"/>
        <dbReference type="ChEBI" id="CHEBI:61961"/>
    </reaction>
</comment>
<dbReference type="InterPro" id="IPR050078">
    <property type="entry name" value="Ribosomal_L11_MeTrfase_PrmA"/>
</dbReference>
<dbReference type="SUPFAM" id="SSF53335">
    <property type="entry name" value="S-adenosyl-L-methionine-dependent methyltransferases"/>
    <property type="match status" value="1"/>
</dbReference>
<keyword evidence="5 6" id="KW-0949">S-adenosyl-L-methionine</keyword>
<comment type="function">
    <text evidence="6">Methylates ribosomal protein L11.</text>
</comment>
<keyword evidence="4 6" id="KW-0808">Transferase</keyword>
<feature type="binding site" evidence="6">
    <location>
        <position position="163"/>
    </location>
    <ligand>
        <name>S-adenosyl-L-methionine</name>
        <dbReference type="ChEBI" id="CHEBI:59789"/>
    </ligand>
</feature>
<dbReference type="KEGG" id="dmm:dnm_050390"/>
<dbReference type="InterPro" id="IPR029063">
    <property type="entry name" value="SAM-dependent_MTases_sf"/>
</dbReference>
<evidence type="ECO:0000256" key="1">
    <source>
        <dbReference type="ARBA" id="ARBA00009741"/>
    </source>
</evidence>
<dbReference type="PANTHER" id="PTHR43648:SF1">
    <property type="entry name" value="ELECTRON TRANSFER FLAVOPROTEIN BETA SUBUNIT LYSINE METHYLTRANSFERASE"/>
    <property type="match status" value="1"/>
</dbReference>
<organism evidence="7 8">
    <name type="scientific">Desulfonema magnum</name>
    <dbReference type="NCBI Taxonomy" id="45655"/>
    <lineage>
        <taxon>Bacteria</taxon>
        <taxon>Pseudomonadati</taxon>
        <taxon>Thermodesulfobacteriota</taxon>
        <taxon>Desulfobacteria</taxon>
        <taxon>Desulfobacterales</taxon>
        <taxon>Desulfococcaceae</taxon>
        <taxon>Desulfonema</taxon>
    </lineage>
</organism>
<comment type="subcellular location">
    <subcellularLocation>
        <location evidence="6">Cytoplasm</location>
    </subcellularLocation>
</comment>
<evidence type="ECO:0000256" key="6">
    <source>
        <dbReference type="HAMAP-Rule" id="MF_00735"/>
    </source>
</evidence>
<dbReference type="EMBL" id="CP061800">
    <property type="protein sequence ID" value="QTA88994.1"/>
    <property type="molecule type" value="Genomic_DNA"/>
</dbReference>
<dbReference type="AlphaFoldDB" id="A0A975GPM6"/>
<dbReference type="InterPro" id="IPR004498">
    <property type="entry name" value="Ribosomal_PrmA_MeTrfase"/>
</dbReference>
<dbReference type="RefSeq" id="WP_207683516.1">
    <property type="nucleotide sequence ID" value="NZ_CP061800.1"/>
</dbReference>
<protein>
    <recommendedName>
        <fullName evidence="6">Ribosomal protein L11 methyltransferase</fullName>
        <shortName evidence="6">L11 Mtase</shortName>
        <ecNumber evidence="6">2.1.1.-</ecNumber>
    </recommendedName>
</protein>
<evidence type="ECO:0000313" key="7">
    <source>
        <dbReference type="EMBL" id="QTA88994.1"/>
    </source>
</evidence>
<feature type="binding site" evidence="6">
    <location>
        <position position="250"/>
    </location>
    <ligand>
        <name>S-adenosyl-L-methionine</name>
        <dbReference type="ChEBI" id="CHEBI:59789"/>
    </ligand>
</feature>
<dbReference type="GO" id="GO:0005840">
    <property type="term" value="C:ribosome"/>
    <property type="evidence" value="ECO:0007669"/>
    <property type="project" value="UniProtKB-KW"/>
</dbReference>
<comment type="similarity">
    <text evidence="1 6">Belongs to the methyltransferase superfamily. PrmA family.</text>
</comment>
<dbReference type="Gene3D" id="3.40.50.150">
    <property type="entry name" value="Vaccinia Virus protein VP39"/>
    <property type="match status" value="1"/>
</dbReference>
<dbReference type="GO" id="GO:0008276">
    <property type="term" value="F:protein methyltransferase activity"/>
    <property type="evidence" value="ECO:0007669"/>
    <property type="project" value="UniProtKB-UniRule"/>
</dbReference>
<evidence type="ECO:0000256" key="3">
    <source>
        <dbReference type="ARBA" id="ARBA00022603"/>
    </source>
</evidence>
<dbReference type="PIRSF" id="PIRSF000401">
    <property type="entry name" value="RPL11_MTase"/>
    <property type="match status" value="1"/>
</dbReference>
<accession>A0A975GPM6</accession>
<dbReference type="GO" id="GO:0032259">
    <property type="term" value="P:methylation"/>
    <property type="evidence" value="ECO:0007669"/>
    <property type="project" value="UniProtKB-KW"/>
</dbReference>
<feature type="binding site" evidence="6">
    <location>
        <position position="206"/>
    </location>
    <ligand>
        <name>S-adenosyl-L-methionine</name>
        <dbReference type="ChEBI" id="CHEBI:59789"/>
    </ligand>
</feature>
<dbReference type="NCBIfam" id="TIGR00406">
    <property type="entry name" value="prmA"/>
    <property type="match status" value="1"/>
</dbReference>
<dbReference type="EC" id="2.1.1.-" evidence="6"/>
<gene>
    <name evidence="6 7" type="primary">prmA</name>
    <name evidence="7" type="ORF">dnm_050390</name>
</gene>
<keyword evidence="2 6" id="KW-0963">Cytoplasm</keyword>
<proteinExistence type="inferred from homology"/>
<dbReference type="PANTHER" id="PTHR43648">
    <property type="entry name" value="ELECTRON TRANSFER FLAVOPROTEIN BETA SUBUNIT LYSINE METHYLTRANSFERASE"/>
    <property type="match status" value="1"/>
</dbReference>
<feature type="binding site" evidence="6">
    <location>
        <position position="184"/>
    </location>
    <ligand>
        <name>S-adenosyl-L-methionine</name>
        <dbReference type="ChEBI" id="CHEBI:59789"/>
    </ligand>
</feature>
<keyword evidence="8" id="KW-1185">Reference proteome</keyword>
<keyword evidence="7" id="KW-0687">Ribonucleoprotein</keyword>
<evidence type="ECO:0000256" key="5">
    <source>
        <dbReference type="ARBA" id="ARBA00022691"/>
    </source>
</evidence>